<accession>A0ABN7STG2</accession>
<dbReference type="Proteomes" id="UP001158576">
    <property type="component" value="Chromosome 1"/>
</dbReference>
<keyword evidence="2" id="KW-1185">Reference proteome</keyword>
<reference evidence="1 2" key="1">
    <citation type="submission" date="2021-04" db="EMBL/GenBank/DDBJ databases">
        <authorList>
            <person name="Bliznina A."/>
        </authorList>
    </citation>
    <scope>NUCLEOTIDE SEQUENCE [LARGE SCALE GENOMIC DNA]</scope>
</reference>
<protein>
    <submittedName>
        <fullName evidence="1">Oidioi.mRNA.OKI2018_I69.chr1.g2639.t1.cds</fullName>
    </submittedName>
</protein>
<organism evidence="1 2">
    <name type="scientific">Oikopleura dioica</name>
    <name type="common">Tunicate</name>
    <dbReference type="NCBI Taxonomy" id="34765"/>
    <lineage>
        <taxon>Eukaryota</taxon>
        <taxon>Metazoa</taxon>
        <taxon>Chordata</taxon>
        <taxon>Tunicata</taxon>
        <taxon>Appendicularia</taxon>
        <taxon>Copelata</taxon>
        <taxon>Oikopleuridae</taxon>
        <taxon>Oikopleura</taxon>
    </lineage>
</organism>
<sequence length="153" mass="17716">MVHGSTIPQKESRLAGKLEAIFADKSAKRAHLKKTDPWSGFYRSSDFGHLRDQDRAETREFQRRSVAFPSGISYIYKVNIRWPSSDAACLQRLELQTPYQKLKLIRDFTSSARVSSDGLNKLVYFDSPCEPLPVTRQDYNQTCLEKYEWAFDN</sequence>
<dbReference type="EMBL" id="OU015566">
    <property type="protein sequence ID" value="CAG5106007.1"/>
    <property type="molecule type" value="Genomic_DNA"/>
</dbReference>
<gene>
    <name evidence="1" type="ORF">OKIOD_LOCUS11404</name>
</gene>
<name>A0ABN7STG2_OIKDI</name>
<proteinExistence type="predicted"/>
<evidence type="ECO:0000313" key="1">
    <source>
        <dbReference type="EMBL" id="CAG5106007.1"/>
    </source>
</evidence>
<evidence type="ECO:0000313" key="2">
    <source>
        <dbReference type="Proteomes" id="UP001158576"/>
    </source>
</evidence>